<sequence>MAAAQRQAMTRVQHKQSVLSAYCDQSSTAAFPTPTIAVSQYITDVAEFQYLAPCAASGLSNAVQYNHGDIPSPGLRAERIYTDDACQTYKLCPPDATALATCACEKNQNSILVSQAINSAVKYDCASHTADVSSAQAMFAAYCAMNNGTSLFPTASSPPGDMTYYITDLPQYTSLAPCAGSAVSYAVAEPSPTRKTASKTASSGTKATGGAGGGSGSGGSRGPKSLLTILLIIAALVISMIVLGIVCCKKHKLKPRHPKPPGTPGHQPSPGTSAAETSHYNIMAAVGGSHGSPGVLDHPAFIEYYAPEADGRPVVNISPIIPGHSELQGHNASRAMFRIVRSW</sequence>
<name>A0A423WXZ6_9PEZI</name>
<dbReference type="STRING" id="356882.A0A423WXZ6"/>
<feature type="region of interest" description="Disordered" evidence="1">
    <location>
        <begin position="189"/>
        <end position="220"/>
    </location>
</feature>
<reference evidence="3 4" key="1">
    <citation type="submission" date="2015-09" db="EMBL/GenBank/DDBJ databases">
        <title>Host preference determinants of Valsa canker pathogens revealed by comparative genomics.</title>
        <authorList>
            <person name="Yin Z."/>
            <person name="Huang L."/>
        </authorList>
    </citation>
    <scope>NUCLEOTIDE SEQUENCE [LARGE SCALE GENOMIC DNA]</scope>
    <source>
        <strain evidence="3 4">03-1</strain>
    </source>
</reference>
<gene>
    <name evidence="3" type="ORF">VMCG_03315</name>
</gene>
<keyword evidence="2" id="KW-0472">Membrane</keyword>
<protein>
    <submittedName>
        <fullName evidence="3">Uncharacterized protein</fullName>
    </submittedName>
</protein>
<organism evidence="3 4">
    <name type="scientific">Cytospora schulzeri</name>
    <dbReference type="NCBI Taxonomy" id="448051"/>
    <lineage>
        <taxon>Eukaryota</taxon>
        <taxon>Fungi</taxon>
        <taxon>Dikarya</taxon>
        <taxon>Ascomycota</taxon>
        <taxon>Pezizomycotina</taxon>
        <taxon>Sordariomycetes</taxon>
        <taxon>Sordariomycetidae</taxon>
        <taxon>Diaporthales</taxon>
        <taxon>Cytosporaceae</taxon>
        <taxon>Cytospora</taxon>
    </lineage>
</organism>
<evidence type="ECO:0000256" key="2">
    <source>
        <dbReference type="SAM" id="Phobius"/>
    </source>
</evidence>
<dbReference type="EMBL" id="LKEA01000006">
    <property type="protein sequence ID" value="ROW08403.1"/>
    <property type="molecule type" value="Genomic_DNA"/>
</dbReference>
<evidence type="ECO:0000256" key="1">
    <source>
        <dbReference type="SAM" id="MobiDB-lite"/>
    </source>
</evidence>
<keyword evidence="4" id="KW-1185">Reference proteome</keyword>
<feature type="compositionally biased region" description="Gly residues" evidence="1">
    <location>
        <begin position="207"/>
        <end position="220"/>
    </location>
</feature>
<dbReference type="Proteomes" id="UP000283895">
    <property type="component" value="Unassembled WGS sequence"/>
</dbReference>
<feature type="compositionally biased region" description="Low complexity" evidence="1">
    <location>
        <begin position="191"/>
        <end position="206"/>
    </location>
</feature>
<comment type="caution">
    <text evidence="3">The sequence shown here is derived from an EMBL/GenBank/DDBJ whole genome shotgun (WGS) entry which is preliminary data.</text>
</comment>
<accession>A0A423WXZ6</accession>
<dbReference type="AlphaFoldDB" id="A0A423WXZ6"/>
<proteinExistence type="predicted"/>
<dbReference type="OrthoDB" id="3436787at2759"/>
<evidence type="ECO:0000313" key="4">
    <source>
        <dbReference type="Proteomes" id="UP000283895"/>
    </source>
</evidence>
<feature type="transmembrane region" description="Helical" evidence="2">
    <location>
        <begin position="226"/>
        <end position="248"/>
    </location>
</feature>
<evidence type="ECO:0000313" key="3">
    <source>
        <dbReference type="EMBL" id="ROW08403.1"/>
    </source>
</evidence>
<keyword evidence="2" id="KW-0812">Transmembrane</keyword>
<keyword evidence="2" id="KW-1133">Transmembrane helix</keyword>
<feature type="region of interest" description="Disordered" evidence="1">
    <location>
        <begin position="253"/>
        <end position="275"/>
    </location>
</feature>